<dbReference type="InterPro" id="IPR018383">
    <property type="entry name" value="UPF0324_pro"/>
</dbReference>
<feature type="transmembrane region" description="Helical" evidence="7">
    <location>
        <begin position="149"/>
        <end position="168"/>
    </location>
</feature>
<proteinExistence type="inferred from homology"/>
<dbReference type="Pfam" id="PF03601">
    <property type="entry name" value="Cons_hypoth698"/>
    <property type="match status" value="1"/>
</dbReference>
<keyword evidence="6 7" id="KW-0472">Membrane</keyword>
<evidence type="ECO:0000256" key="6">
    <source>
        <dbReference type="ARBA" id="ARBA00023136"/>
    </source>
</evidence>
<name>A0A1H2AUS0_9BRAD</name>
<gene>
    <name evidence="8" type="ORF">SAMN05444158_6486</name>
</gene>
<dbReference type="GO" id="GO:0005886">
    <property type="term" value="C:plasma membrane"/>
    <property type="evidence" value="ECO:0007669"/>
    <property type="project" value="UniProtKB-SubCell"/>
</dbReference>
<reference evidence="9" key="1">
    <citation type="submission" date="2016-10" db="EMBL/GenBank/DDBJ databases">
        <authorList>
            <person name="Varghese N."/>
            <person name="Submissions S."/>
        </authorList>
    </citation>
    <scope>NUCLEOTIDE SEQUENCE [LARGE SCALE GENOMIC DNA]</scope>
    <source>
        <strain evidence="9">GAS369</strain>
    </source>
</reference>
<sequence>MSDIAVDKVSEPIALKARLNEDWLAVVIGLLVFVAALFSIAGTDLLGWAVNTSVYTDVTKALAPIAKTYAWLGGGGALLATYAALLIVLSAGVATLGADVKKFAVAFTAVFVLAYASWILGSYAYIAAVTPAEQQKFGIAWSLKLTNEGGFVVALLVGLVIANFFPRLATWLKEAIRPELYIKIAIVILGATVAVTAASRLNLASSLLLRGAAAIVEAYLIYWSVIYYISRKWFGFSREWSVPLASGISICGVAAAIATGGAIRARPAVPVLVSSLVVVFAVVEILILPFLAQTFLWQEPLVAGAWIGLAIKTDGAAVAGGGITESLIMAKAAAEGIHYQPGWILATTTTVKIFIDIFIGIWAFILGYIWTNHIDKGTDKAKPSEIWQRFPKFILGFIFVFAVSLWLAVGSTPEITKALPAAAGEANVFRVIFFILTFFSIGVLSDFRKLWQQGFGKLAAVYFVSLFGFVIWVGLLISWLFFSGVKPPLAS</sequence>
<feature type="transmembrane region" description="Helical" evidence="7">
    <location>
        <begin position="207"/>
        <end position="230"/>
    </location>
</feature>
<feature type="transmembrane region" description="Helical" evidence="7">
    <location>
        <begin position="459"/>
        <end position="482"/>
    </location>
</feature>
<evidence type="ECO:0000313" key="8">
    <source>
        <dbReference type="EMBL" id="SDT49539.1"/>
    </source>
</evidence>
<feature type="transmembrane region" description="Helical" evidence="7">
    <location>
        <begin position="180"/>
        <end position="201"/>
    </location>
</feature>
<comment type="similarity">
    <text evidence="2">Belongs to the UPF0324 family.</text>
</comment>
<evidence type="ECO:0000256" key="1">
    <source>
        <dbReference type="ARBA" id="ARBA00004651"/>
    </source>
</evidence>
<dbReference type="Proteomes" id="UP000243904">
    <property type="component" value="Chromosome I"/>
</dbReference>
<evidence type="ECO:0000256" key="5">
    <source>
        <dbReference type="ARBA" id="ARBA00022989"/>
    </source>
</evidence>
<feature type="transmembrane region" description="Helical" evidence="7">
    <location>
        <begin position="242"/>
        <end position="263"/>
    </location>
</feature>
<accession>A0A1H2AUS0</accession>
<feature type="transmembrane region" description="Helical" evidence="7">
    <location>
        <begin position="428"/>
        <end position="447"/>
    </location>
</feature>
<evidence type="ECO:0000256" key="7">
    <source>
        <dbReference type="SAM" id="Phobius"/>
    </source>
</evidence>
<feature type="transmembrane region" description="Helical" evidence="7">
    <location>
        <begin position="390"/>
        <end position="408"/>
    </location>
</feature>
<feature type="transmembrane region" description="Helical" evidence="7">
    <location>
        <begin position="269"/>
        <end position="291"/>
    </location>
</feature>
<dbReference type="PANTHER" id="PTHR30106:SF1">
    <property type="entry name" value="UPF0324 MEMBRANE PROTEIN FN0533"/>
    <property type="match status" value="1"/>
</dbReference>
<evidence type="ECO:0000256" key="4">
    <source>
        <dbReference type="ARBA" id="ARBA00022692"/>
    </source>
</evidence>
<keyword evidence="3" id="KW-1003">Cell membrane</keyword>
<evidence type="ECO:0000256" key="3">
    <source>
        <dbReference type="ARBA" id="ARBA00022475"/>
    </source>
</evidence>
<dbReference type="PANTHER" id="PTHR30106">
    <property type="entry name" value="INNER MEMBRANE PROTEIN YEIH-RELATED"/>
    <property type="match status" value="1"/>
</dbReference>
<dbReference type="EMBL" id="LT629750">
    <property type="protein sequence ID" value="SDT49539.1"/>
    <property type="molecule type" value="Genomic_DNA"/>
</dbReference>
<feature type="transmembrane region" description="Helical" evidence="7">
    <location>
        <begin position="343"/>
        <end position="369"/>
    </location>
</feature>
<evidence type="ECO:0000313" key="9">
    <source>
        <dbReference type="Proteomes" id="UP000243904"/>
    </source>
</evidence>
<feature type="transmembrane region" description="Helical" evidence="7">
    <location>
        <begin position="103"/>
        <end position="129"/>
    </location>
</feature>
<organism evidence="8 9">
    <name type="scientific">Bradyrhizobium canariense</name>
    <dbReference type="NCBI Taxonomy" id="255045"/>
    <lineage>
        <taxon>Bacteria</taxon>
        <taxon>Pseudomonadati</taxon>
        <taxon>Pseudomonadota</taxon>
        <taxon>Alphaproteobacteria</taxon>
        <taxon>Hyphomicrobiales</taxon>
        <taxon>Nitrobacteraceae</taxon>
        <taxon>Bradyrhizobium</taxon>
    </lineage>
</organism>
<keyword evidence="5 7" id="KW-1133">Transmembrane helix</keyword>
<dbReference type="RefSeq" id="WP_167558941.1">
    <property type="nucleotide sequence ID" value="NZ_LT629750.1"/>
</dbReference>
<protein>
    <submittedName>
        <fullName evidence="8">Uncharacterized membrane protein YadS</fullName>
    </submittedName>
</protein>
<comment type="subcellular location">
    <subcellularLocation>
        <location evidence="1">Cell membrane</location>
        <topology evidence="1">Multi-pass membrane protein</topology>
    </subcellularLocation>
</comment>
<feature type="transmembrane region" description="Helical" evidence="7">
    <location>
        <begin position="69"/>
        <end position="96"/>
    </location>
</feature>
<evidence type="ECO:0000256" key="2">
    <source>
        <dbReference type="ARBA" id="ARBA00007977"/>
    </source>
</evidence>
<feature type="transmembrane region" description="Helical" evidence="7">
    <location>
        <begin position="23"/>
        <end position="49"/>
    </location>
</feature>
<keyword evidence="4 7" id="KW-0812">Transmembrane</keyword>
<keyword evidence="9" id="KW-1185">Reference proteome</keyword>
<dbReference type="AlphaFoldDB" id="A0A1H2AUS0"/>